<comment type="caution">
    <text evidence="2">The sequence shown here is derived from an EMBL/GenBank/DDBJ whole genome shotgun (WGS) entry which is preliminary data.</text>
</comment>
<dbReference type="EMBL" id="NIOJ01000046">
    <property type="protein sequence ID" value="PNT96639.1"/>
    <property type="molecule type" value="Genomic_DNA"/>
</dbReference>
<sequence>MKQDSGEMVKREDTQRFPCRNCGANMVFEPDTQSLFCPYCESRIDITKENDGIQEYDFFSAQDSMPGDWGREKRIIHCESCGADTVLDSTSMAEFCAFCGSSHIVRNEGQVGIPPESLVPFKISAKKAKECFSTWINKRFFAPRALKTSHYMNRLSGVYIPCWTYDANTYSTYTAEAGTYYYETVREWVVENGKRKQVTKQVRKIRWRHTSGIYSDEFDDVLVNASSKIDEGLMRKLEPFDLSALVRYKPEFLSGFLAEKYSIGLKEGWEKAKCHIDDCIRRGVIDKINADEVRNLHIRTKYDKIKFKHILLPVWISSYTYKNKVYRFLVNGQTGEVQGKSPVSPWKVAAVILLVLAVGAAVYFGYTYYKGI</sequence>
<proteinExistence type="predicted"/>
<keyword evidence="1" id="KW-1133">Transmembrane helix</keyword>
<reference evidence="2 3" key="1">
    <citation type="submission" date="2017-06" db="EMBL/GenBank/DDBJ databases">
        <title>Investigating the central metabolism of Clostridium thermosuccinogenes.</title>
        <authorList>
            <person name="Koendjbiharie J.G."/>
            <person name="van Kranenburg R."/>
        </authorList>
    </citation>
    <scope>NUCLEOTIDE SEQUENCE [LARGE SCALE GENOMIC DNA]</scope>
    <source>
        <strain evidence="2 3">DSM 5806</strain>
    </source>
</reference>
<name>A0A2K2F9V5_9CLOT</name>
<gene>
    <name evidence="2" type="ORF">CDQ84_14770</name>
</gene>
<organism evidence="2 3">
    <name type="scientific">Clostridium thermosuccinogenes</name>
    <dbReference type="NCBI Taxonomy" id="84032"/>
    <lineage>
        <taxon>Bacteria</taxon>
        <taxon>Bacillati</taxon>
        <taxon>Bacillota</taxon>
        <taxon>Clostridia</taxon>
        <taxon>Eubacteriales</taxon>
        <taxon>Clostridiaceae</taxon>
        <taxon>Clostridium</taxon>
    </lineage>
</organism>
<evidence type="ECO:0000313" key="3">
    <source>
        <dbReference type="Proteomes" id="UP000236151"/>
    </source>
</evidence>
<evidence type="ECO:0000313" key="2">
    <source>
        <dbReference type="EMBL" id="PNT96639.1"/>
    </source>
</evidence>
<dbReference type="RefSeq" id="WP_103082505.1">
    <property type="nucleotide sequence ID" value="NZ_CP021850.1"/>
</dbReference>
<protein>
    <submittedName>
        <fullName evidence="2">Uncharacterized protein</fullName>
    </submittedName>
</protein>
<keyword evidence="1" id="KW-0812">Transmembrane</keyword>
<dbReference type="Gene3D" id="2.20.28.30">
    <property type="entry name" value="RNA polymerase ii, chain L"/>
    <property type="match status" value="1"/>
</dbReference>
<dbReference type="KEGG" id="cthd:CDO33_03880"/>
<keyword evidence="1" id="KW-0472">Membrane</keyword>
<accession>A0A2K2F9V5</accession>
<dbReference type="PANTHER" id="PTHR37826">
    <property type="entry name" value="FLOTILLIN BAND_7_5 DOMAIN PROTEIN"/>
    <property type="match status" value="1"/>
</dbReference>
<dbReference type="AlphaFoldDB" id="A0A2K2F9V5"/>
<evidence type="ECO:0000256" key="1">
    <source>
        <dbReference type="SAM" id="Phobius"/>
    </source>
</evidence>
<dbReference type="OrthoDB" id="3182597at2"/>
<dbReference type="PANTHER" id="PTHR37826:SF3">
    <property type="entry name" value="J DOMAIN-CONTAINING PROTEIN"/>
    <property type="match status" value="1"/>
</dbReference>
<dbReference type="Proteomes" id="UP000236151">
    <property type="component" value="Unassembled WGS sequence"/>
</dbReference>
<keyword evidence="3" id="KW-1185">Reference proteome</keyword>
<feature type="transmembrane region" description="Helical" evidence="1">
    <location>
        <begin position="348"/>
        <end position="369"/>
    </location>
</feature>